<comment type="caution">
    <text evidence="3">The sequence shown here is derived from an EMBL/GenBank/DDBJ whole genome shotgun (WGS) entry which is preliminary data.</text>
</comment>
<evidence type="ECO:0000256" key="1">
    <source>
        <dbReference type="ARBA" id="ARBA00006056"/>
    </source>
</evidence>
<dbReference type="SUPFAM" id="SSF89733">
    <property type="entry name" value="L-sulfolactate dehydrogenase-like"/>
    <property type="match status" value="1"/>
</dbReference>
<dbReference type="InterPro" id="IPR043143">
    <property type="entry name" value="Mal/L-sulf/L-lact_DH-like_NADP"/>
</dbReference>
<name>A0ABX1EWK4_9PROT</name>
<proteinExistence type="inferred from homology"/>
<gene>
    <name evidence="3" type="ORF">HB662_04700</name>
</gene>
<keyword evidence="4" id="KW-1185">Reference proteome</keyword>
<dbReference type="InterPro" id="IPR003767">
    <property type="entry name" value="Malate/L-lactate_DH-like"/>
</dbReference>
<dbReference type="InterPro" id="IPR036111">
    <property type="entry name" value="Mal/L-sulfo/L-lacto_DH-like_sf"/>
</dbReference>
<evidence type="ECO:0000313" key="4">
    <source>
        <dbReference type="Proteomes" id="UP000765160"/>
    </source>
</evidence>
<accession>A0ABX1EWK4</accession>
<dbReference type="EMBL" id="JAAVTX010000002">
    <property type="protein sequence ID" value="NKE44062.1"/>
    <property type="molecule type" value="Genomic_DNA"/>
</dbReference>
<dbReference type="Pfam" id="PF02615">
    <property type="entry name" value="Ldh_2"/>
    <property type="match status" value="1"/>
</dbReference>
<comment type="similarity">
    <text evidence="1">Belongs to the LDH2/MDH2 oxidoreductase family.</text>
</comment>
<evidence type="ECO:0000256" key="2">
    <source>
        <dbReference type="ARBA" id="ARBA00023002"/>
    </source>
</evidence>
<dbReference type="Proteomes" id="UP000765160">
    <property type="component" value="Unassembled WGS sequence"/>
</dbReference>
<dbReference type="PANTHER" id="PTHR11091">
    <property type="entry name" value="OXIDOREDUCTASE-RELATED"/>
    <property type="match status" value="1"/>
</dbReference>
<organism evidence="3 4">
    <name type="scientific">Falsiroseomonas frigidaquae</name>
    <dbReference type="NCBI Taxonomy" id="487318"/>
    <lineage>
        <taxon>Bacteria</taxon>
        <taxon>Pseudomonadati</taxon>
        <taxon>Pseudomonadota</taxon>
        <taxon>Alphaproteobacteria</taxon>
        <taxon>Acetobacterales</taxon>
        <taxon>Roseomonadaceae</taxon>
        <taxon>Falsiroseomonas</taxon>
    </lineage>
</organism>
<protein>
    <submittedName>
        <fullName evidence="3">Ldh family oxidoreductase</fullName>
    </submittedName>
</protein>
<keyword evidence="2" id="KW-0560">Oxidoreductase</keyword>
<reference evidence="3 4" key="1">
    <citation type="submission" date="2020-03" db="EMBL/GenBank/DDBJ databases">
        <title>Roseomonas selenitidurans sp. nov. isolated from soil.</title>
        <authorList>
            <person name="Liu H."/>
        </authorList>
    </citation>
    <scope>NUCLEOTIDE SEQUENCE [LARGE SCALE GENOMIC DNA]</scope>
    <source>
        <strain evidence="3 4">JCM 15073</strain>
    </source>
</reference>
<dbReference type="RefSeq" id="WP_168047737.1">
    <property type="nucleotide sequence ID" value="NZ_JAATJR010000002.1"/>
</dbReference>
<sequence length="369" mass="38794">MSATTAEARLMVPAERVHAQILAILNSWGMAEDLAATTAEMMVETDLLGVDSHGISMLMTYEARYREGKLDLQARPRIIRQGPATALVDAGAGLGHPVSVFAMNLAVDKAMQTGVAVVGVRNSHHFGAAGIYARLAAKRGAVGMVTSATRGISMVPTGGAVPVLGTNPLAFAAPTGRNPPFVLDMATTTVAAGKVKVYHLNDRPVPAGWVMDGAGASVTDPHLAHEFVMQRPEGGLTPLGGTPEMASHKGYGLAMMVHILGGTLVGASFSPIRNRTQSEKDPDGLGHFFMALNPAAFREEGEFEHDLDEAIDVLRATPAADPARPVQVAGDPEETARARRLRDGIPVPPALDRHIRAICERGGAAYLLG</sequence>
<dbReference type="InterPro" id="IPR043144">
    <property type="entry name" value="Mal/L-sulf/L-lact_DH-like_ah"/>
</dbReference>
<evidence type="ECO:0000313" key="3">
    <source>
        <dbReference type="EMBL" id="NKE44062.1"/>
    </source>
</evidence>
<dbReference type="Gene3D" id="1.10.1530.10">
    <property type="match status" value="1"/>
</dbReference>
<dbReference type="Gene3D" id="3.30.1370.60">
    <property type="entry name" value="Hypothetical oxidoreductase yiak, domain 2"/>
    <property type="match status" value="1"/>
</dbReference>
<dbReference type="PANTHER" id="PTHR11091:SF0">
    <property type="entry name" value="MALATE DEHYDROGENASE"/>
    <property type="match status" value="1"/>
</dbReference>